<name>A0A6P8DIH8_PUNGR</name>
<feature type="domain" description="Retrovirus-related Pol polyprotein from transposon TNT 1-94-like beta-barrel" evidence="1">
    <location>
        <begin position="304"/>
        <end position="383"/>
    </location>
</feature>
<dbReference type="Pfam" id="PF14223">
    <property type="entry name" value="Retrotran_gag_2"/>
    <property type="match status" value="1"/>
</dbReference>
<evidence type="ECO:0000313" key="3">
    <source>
        <dbReference type="RefSeq" id="XP_031394244.1"/>
    </source>
</evidence>
<reference evidence="2" key="1">
    <citation type="journal article" date="2020" name="Plant Biotechnol. J.">
        <title>The pomegranate (Punica granatum L.) draft genome dissects genetic divergence between soft- and hard-seeded cultivars.</title>
        <authorList>
            <person name="Luo X."/>
            <person name="Li H."/>
            <person name="Wu Z."/>
            <person name="Yao W."/>
            <person name="Zhao P."/>
            <person name="Cao D."/>
            <person name="Yu H."/>
            <person name="Li K."/>
            <person name="Poudel K."/>
            <person name="Zhao D."/>
            <person name="Zhang F."/>
            <person name="Xia X."/>
            <person name="Chen L."/>
            <person name="Wang Q."/>
            <person name="Jing D."/>
            <person name="Cao S."/>
        </authorList>
    </citation>
    <scope>NUCLEOTIDE SEQUENCE [LARGE SCALE GENOMIC DNA]</scope>
    <source>
        <strain evidence="2">cv. Tunisia</strain>
    </source>
</reference>
<gene>
    <name evidence="3" type="primary">LOC116205733</name>
</gene>
<organism evidence="2 3">
    <name type="scientific">Punica granatum</name>
    <name type="common">Pomegranate</name>
    <dbReference type="NCBI Taxonomy" id="22663"/>
    <lineage>
        <taxon>Eukaryota</taxon>
        <taxon>Viridiplantae</taxon>
        <taxon>Streptophyta</taxon>
        <taxon>Embryophyta</taxon>
        <taxon>Tracheophyta</taxon>
        <taxon>Spermatophyta</taxon>
        <taxon>Magnoliopsida</taxon>
        <taxon>eudicotyledons</taxon>
        <taxon>Gunneridae</taxon>
        <taxon>Pentapetalae</taxon>
        <taxon>rosids</taxon>
        <taxon>malvids</taxon>
        <taxon>Myrtales</taxon>
        <taxon>Lythraceae</taxon>
        <taxon>Punica</taxon>
    </lineage>
</organism>
<dbReference type="OrthoDB" id="2013098at2759"/>
<protein>
    <submittedName>
        <fullName evidence="3">Uncharacterized protein LOC116205733</fullName>
    </submittedName>
</protein>
<dbReference type="GeneID" id="116205733"/>
<dbReference type="RefSeq" id="XP_031394244.1">
    <property type="nucleotide sequence ID" value="XM_031538384.1"/>
</dbReference>
<dbReference type="Proteomes" id="UP000515151">
    <property type="component" value="Chromosome 1"/>
</dbReference>
<proteinExistence type="predicted"/>
<sequence>MKAFMEGADLWDAVVEDYDIVPLPANPTLNQIKIHKERVTRKANAKSCLYSVVSPTMFTRIMRLDSVKAIWDYLKDKYEGDERIRGMKALNLVREFEKLQMQEGQNVREYVEKLVQIANKVRIMGSNISDERLVQKILVSVPEKFEATIASLENTRELSDLKLSKVLSALEAQEHIRILRKEEPVEGALPAKFKRNEMRKGRNGNNIRSMAVMLVSKETPAHGTRKGSGVQAPVSIVERRVMHTLSVGEGRMLNARSATRLYTWWLSAKKNTLSTRESHNSASNEVDELFVVTCFISNAIKDGWLVDSGCTNHMTNNEALFRTLEKSIKSRVRIGNGEFIAGEGNGDVMLEGPACTKLISRVLLVLEIDQNLLSVGQLVEKGYKVMFEKGKCVIGDAEGQALFEIPMKEKCFSFNPLDERQVALFSQEDEEEI</sequence>
<keyword evidence="2" id="KW-1185">Reference proteome</keyword>
<evidence type="ECO:0000313" key="2">
    <source>
        <dbReference type="Proteomes" id="UP000515151"/>
    </source>
</evidence>
<accession>A0A6P8DIH8</accession>
<dbReference type="PANTHER" id="PTHR35317">
    <property type="entry name" value="OS04G0629600 PROTEIN"/>
    <property type="match status" value="1"/>
</dbReference>
<dbReference type="InterPro" id="IPR054722">
    <property type="entry name" value="PolX-like_BBD"/>
</dbReference>
<reference evidence="3" key="2">
    <citation type="submission" date="2025-08" db="UniProtKB">
        <authorList>
            <consortium name="RefSeq"/>
        </authorList>
    </citation>
    <scope>IDENTIFICATION</scope>
    <source>
        <tissue evidence="3">Leaf</tissue>
    </source>
</reference>
<dbReference type="Pfam" id="PF22936">
    <property type="entry name" value="Pol_BBD"/>
    <property type="match status" value="1"/>
</dbReference>
<dbReference type="AlphaFoldDB" id="A0A6P8DIH8"/>
<dbReference type="PANTHER" id="PTHR35317:SF24">
    <property type="entry name" value="RETROVIRUS-RELATED POL POLYPROTEIN FROM TRANSPOSON TNT 1-94"/>
    <property type="match status" value="1"/>
</dbReference>
<evidence type="ECO:0000259" key="1">
    <source>
        <dbReference type="Pfam" id="PF22936"/>
    </source>
</evidence>